<organism evidence="2 3">
    <name type="scientific">Nocardioides yefusunii</name>
    <dbReference type="NCBI Taxonomy" id="2500546"/>
    <lineage>
        <taxon>Bacteria</taxon>
        <taxon>Bacillati</taxon>
        <taxon>Actinomycetota</taxon>
        <taxon>Actinomycetes</taxon>
        <taxon>Propionibacteriales</taxon>
        <taxon>Nocardioidaceae</taxon>
        <taxon>Nocardioides</taxon>
    </lineage>
</organism>
<evidence type="ECO:0000256" key="1">
    <source>
        <dbReference type="SAM" id="MobiDB-lite"/>
    </source>
</evidence>
<proteinExistence type="predicted"/>
<gene>
    <name evidence="2" type="ORF">ACFPWU_00540</name>
</gene>
<dbReference type="EMBL" id="JBHSQI010000001">
    <property type="protein sequence ID" value="MFC6152156.1"/>
    <property type="molecule type" value="Genomic_DNA"/>
</dbReference>
<sequence>MSDDDLTPDDVMEPVESALDDAIDPDAQSGPDEDGVASHEFAHDSASVSLFEGDEGTLEVAQRHALVTLLKQRFISARTHPRDWRTLVEHEGLLRSRLNDLFLELQVDREREVAWKRQATSETAAKFPTLLHDTAWSREETLVLVHLRDRLRAGLASGESKVFVDTDDVLDYVESFRPLHATDPAGDEKRARNAVAAVAKAGLLISTGTDDRFEISEAVEPLLPLELLKELLAALQRANETVPVEPEKIDDLFGDEHTVEGTPSGADAATGTDTDDAKDETR</sequence>
<feature type="compositionally biased region" description="Acidic residues" evidence="1">
    <location>
        <begin position="1"/>
        <end position="24"/>
    </location>
</feature>
<comment type="caution">
    <text evidence="2">The sequence shown here is derived from an EMBL/GenBank/DDBJ whole genome shotgun (WGS) entry which is preliminary data.</text>
</comment>
<feature type="compositionally biased region" description="Acidic residues" evidence="1">
    <location>
        <begin position="273"/>
        <end position="282"/>
    </location>
</feature>
<dbReference type="Proteomes" id="UP001596098">
    <property type="component" value="Unassembled WGS sequence"/>
</dbReference>
<protein>
    <submittedName>
        <fullName evidence="2">DUF4194 domain-containing protein</fullName>
    </submittedName>
</protein>
<dbReference type="Pfam" id="PF13835">
    <property type="entry name" value="DUF4194"/>
    <property type="match status" value="1"/>
</dbReference>
<accession>A0ABW1QRQ5</accession>
<evidence type="ECO:0000313" key="3">
    <source>
        <dbReference type="Proteomes" id="UP001596098"/>
    </source>
</evidence>
<dbReference type="RefSeq" id="WP_128220218.1">
    <property type="nucleotide sequence ID" value="NZ_CP034929.1"/>
</dbReference>
<reference evidence="3" key="1">
    <citation type="journal article" date="2019" name="Int. J. Syst. Evol. Microbiol.">
        <title>The Global Catalogue of Microorganisms (GCM) 10K type strain sequencing project: providing services to taxonomists for standard genome sequencing and annotation.</title>
        <authorList>
            <consortium name="The Broad Institute Genomics Platform"/>
            <consortium name="The Broad Institute Genome Sequencing Center for Infectious Disease"/>
            <person name="Wu L."/>
            <person name="Ma J."/>
        </authorList>
    </citation>
    <scope>NUCLEOTIDE SEQUENCE [LARGE SCALE GENOMIC DNA]</scope>
    <source>
        <strain evidence="3">DFY28</strain>
    </source>
</reference>
<keyword evidence="3" id="KW-1185">Reference proteome</keyword>
<feature type="region of interest" description="Disordered" evidence="1">
    <location>
        <begin position="253"/>
        <end position="282"/>
    </location>
</feature>
<evidence type="ECO:0000313" key="2">
    <source>
        <dbReference type="EMBL" id="MFC6152156.1"/>
    </source>
</evidence>
<name>A0ABW1QRQ5_9ACTN</name>
<feature type="region of interest" description="Disordered" evidence="1">
    <location>
        <begin position="1"/>
        <end position="37"/>
    </location>
</feature>
<dbReference type="InterPro" id="IPR025449">
    <property type="entry name" value="JetB"/>
</dbReference>